<dbReference type="GeneID" id="71985519"/>
<dbReference type="EMBL" id="CP090167">
    <property type="protein sequence ID" value="UJO18307.1"/>
    <property type="molecule type" value="Genomic_DNA"/>
</dbReference>
<evidence type="ECO:0000256" key="1">
    <source>
        <dbReference type="SAM" id="SignalP"/>
    </source>
</evidence>
<name>A0A9Q8LIV2_PASFU</name>
<dbReference type="AlphaFoldDB" id="A0A9Q8LIV2"/>
<keyword evidence="1" id="KW-0732">Signal</keyword>
<dbReference type="RefSeq" id="XP_047762673.1">
    <property type="nucleotide sequence ID" value="XM_047904789.1"/>
</dbReference>
<reference evidence="2" key="1">
    <citation type="submission" date="2021-12" db="EMBL/GenBank/DDBJ databases">
        <authorList>
            <person name="Zaccaron A."/>
            <person name="Stergiopoulos I."/>
        </authorList>
    </citation>
    <scope>NUCLEOTIDE SEQUENCE</scope>
    <source>
        <strain evidence="2">Race5_Kim</strain>
    </source>
</reference>
<protein>
    <submittedName>
        <fullName evidence="2">Uncharacterized protein</fullName>
    </submittedName>
</protein>
<evidence type="ECO:0000313" key="3">
    <source>
        <dbReference type="Proteomes" id="UP000756132"/>
    </source>
</evidence>
<dbReference type="Proteomes" id="UP000756132">
    <property type="component" value="Chromosome 5"/>
</dbReference>
<feature type="signal peptide" evidence="1">
    <location>
        <begin position="1"/>
        <end position="17"/>
    </location>
</feature>
<gene>
    <name evidence="2" type="ORF">CLAFUR5_05641</name>
</gene>
<dbReference type="KEGG" id="ffu:CLAFUR5_05641"/>
<feature type="chain" id="PRO_5040284464" evidence="1">
    <location>
        <begin position="18"/>
        <end position="148"/>
    </location>
</feature>
<keyword evidence="3" id="KW-1185">Reference proteome</keyword>
<evidence type="ECO:0000313" key="2">
    <source>
        <dbReference type="EMBL" id="UJO18307.1"/>
    </source>
</evidence>
<sequence length="148" mass="16206">MLPSSLIMALAMSATNALPISRRDPYVQVDPDKAVCDRHGINYPPNQVIFEVNIGRPYIEGAGCEDVKRDITEAISPSGRGPGDWKCEDNGQEGTFLSFTTYEVRGTTIGVIDGLQKGYPMVPFQKERICLGQGMEEGGLPDYWPSPP</sequence>
<organism evidence="2 3">
    <name type="scientific">Passalora fulva</name>
    <name type="common">Tomato leaf mold</name>
    <name type="synonym">Cladosporium fulvum</name>
    <dbReference type="NCBI Taxonomy" id="5499"/>
    <lineage>
        <taxon>Eukaryota</taxon>
        <taxon>Fungi</taxon>
        <taxon>Dikarya</taxon>
        <taxon>Ascomycota</taxon>
        <taxon>Pezizomycotina</taxon>
        <taxon>Dothideomycetes</taxon>
        <taxon>Dothideomycetidae</taxon>
        <taxon>Mycosphaerellales</taxon>
        <taxon>Mycosphaerellaceae</taxon>
        <taxon>Fulvia</taxon>
    </lineage>
</organism>
<reference evidence="2" key="2">
    <citation type="journal article" date="2022" name="Microb. Genom.">
        <title>A chromosome-scale genome assembly of the tomato pathogen Cladosporium fulvum reveals a compartmentalized genome architecture and the presence of a dispensable chromosome.</title>
        <authorList>
            <person name="Zaccaron A.Z."/>
            <person name="Chen L.H."/>
            <person name="Samaras A."/>
            <person name="Stergiopoulos I."/>
        </authorList>
    </citation>
    <scope>NUCLEOTIDE SEQUENCE</scope>
    <source>
        <strain evidence="2">Race5_Kim</strain>
    </source>
</reference>
<proteinExistence type="predicted"/>
<dbReference type="OrthoDB" id="3525185at2759"/>
<accession>A0A9Q8LIV2</accession>